<dbReference type="SUPFAM" id="SSF51316">
    <property type="entry name" value="Mss4-like"/>
    <property type="match status" value="1"/>
</dbReference>
<reference evidence="7 8" key="1">
    <citation type="submission" date="2023-01" db="EMBL/GenBank/DDBJ databases">
        <title>Novel species of the genus Vogesella isolated from rivers.</title>
        <authorList>
            <person name="Lu H."/>
        </authorList>
    </citation>
    <scope>NUCLEOTIDE SEQUENCE [LARGE SCALE GENOMIC DNA]</scope>
    <source>
        <strain evidence="7 8">DC21W</strain>
    </source>
</reference>
<organism evidence="7 8">
    <name type="scientific">Vogesella aquatica</name>
    <dbReference type="NCBI Taxonomy" id="2984206"/>
    <lineage>
        <taxon>Bacteria</taxon>
        <taxon>Pseudomonadati</taxon>
        <taxon>Pseudomonadota</taxon>
        <taxon>Betaproteobacteria</taxon>
        <taxon>Neisseriales</taxon>
        <taxon>Chromobacteriaceae</taxon>
        <taxon>Vogesella</taxon>
    </lineage>
</organism>
<dbReference type="PROSITE" id="PS51891">
    <property type="entry name" value="CENP_V_GFA"/>
    <property type="match status" value="1"/>
</dbReference>
<name>A0ABT5J2H2_9NEIS</name>
<dbReference type="Gene3D" id="3.90.1590.10">
    <property type="entry name" value="glutathione-dependent formaldehyde- activating enzyme (gfa)"/>
    <property type="match status" value="1"/>
</dbReference>
<evidence type="ECO:0000256" key="5">
    <source>
        <dbReference type="SAM" id="MobiDB-lite"/>
    </source>
</evidence>
<gene>
    <name evidence="7" type="ORF">PQU95_15090</name>
</gene>
<dbReference type="PANTHER" id="PTHR33337:SF40">
    <property type="entry name" value="CENP-V_GFA DOMAIN-CONTAINING PROTEIN-RELATED"/>
    <property type="match status" value="1"/>
</dbReference>
<comment type="caution">
    <text evidence="7">The sequence shown here is derived from an EMBL/GenBank/DDBJ whole genome shotgun (WGS) entry which is preliminary data.</text>
</comment>
<proteinExistence type="inferred from homology"/>
<comment type="similarity">
    <text evidence="1">Belongs to the Gfa family.</text>
</comment>
<feature type="region of interest" description="Disordered" evidence="5">
    <location>
        <begin position="124"/>
        <end position="149"/>
    </location>
</feature>
<protein>
    <submittedName>
        <fullName evidence="7">GFA family protein</fullName>
    </submittedName>
</protein>
<keyword evidence="3" id="KW-0862">Zinc</keyword>
<accession>A0ABT5J2H2</accession>
<evidence type="ECO:0000313" key="8">
    <source>
        <dbReference type="Proteomes" id="UP001219956"/>
    </source>
</evidence>
<evidence type="ECO:0000256" key="4">
    <source>
        <dbReference type="ARBA" id="ARBA00023239"/>
    </source>
</evidence>
<dbReference type="Pfam" id="PF04828">
    <property type="entry name" value="GFA"/>
    <property type="match status" value="1"/>
</dbReference>
<evidence type="ECO:0000256" key="2">
    <source>
        <dbReference type="ARBA" id="ARBA00022723"/>
    </source>
</evidence>
<keyword evidence="2" id="KW-0479">Metal-binding</keyword>
<dbReference type="EMBL" id="JAQQLF010000021">
    <property type="protein sequence ID" value="MDC7718533.1"/>
    <property type="molecule type" value="Genomic_DNA"/>
</dbReference>
<feature type="domain" description="CENP-V/GFA" evidence="6">
    <location>
        <begin position="1"/>
        <end position="103"/>
    </location>
</feature>
<evidence type="ECO:0000259" key="6">
    <source>
        <dbReference type="PROSITE" id="PS51891"/>
    </source>
</evidence>
<evidence type="ECO:0000313" key="7">
    <source>
        <dbReference type="EMBL" id="MDC7718533.1"/>
    </source>
</evidence>
<dbReference type="InterPro" id="IPR011057">
    <property type="entry name" value="Mss4-like_sf"/>
</dbReference>
<sequence>MQGRCLCGAVSYRFRGQPYHVTHCHCASCRKASGAPFVTWFTVRSIDLQWQGELRLYHSSLGVKRGFCPQCGTTLSYRHEASPDEIDITAATLDQPELLAPEDHTWADQMLLWVRDSLSPLLPAHPRHRQAQPYQSKATAESSTPSSSA</sequence>
<dbReference type="InterPro" id="IPR006913">
    <property type="entry name" value="CENP-V/GFA"/>
</dbReference>
<dbReference type="RefSeq" id="WP_272752774.1">
    <property type="nucleotide sequence ID" value="NZ_JAQQLF010000021.1"/>
</dbReference>
<evidence type="ECO:0000256" key="1">
    <source>
        <dbReference type="ARBA" id="ARBA00005495"/>
    </source>
</evidence>
<evidence type="ECO:0000256" key="3">
    <source>
        <dbReference type="ARBA" id="ARBA00022833"/>
    </source>
</evidence>
<dbReference type="PANTHER" id="PTHR33337">
    <property type="entry name" value="GFA DOMAIN-CONTAINING PROTEIN"/>
    <property type="match status" value="1"/>
</dbReference>
<keyword evidence="4" id="KW-0456">Lyase</keyword>
<dbReference type="Proteomes" id="UP001219956">
    <property type="component" value="Unassembled WGS sequence"/>
</dbReference>
<feature type="compositionally biased region" description="Low complexity" evidence="5">
    <location>
        <begin position="136"/>
        <end position="149"/>
    </location>
</feature>
<keyword evidence="8" id="KW-1185">Reference proteome</keyword>